<dbReference type="GO" id="GO:0005544">
    <property type="term" value="F:calcium-dependent phospholipid binding"/>
    <property type="evidence" value="ECO:0007669"/>
    <property type="project" value="UniProtKB-KW"/>
</dbReference>
<evidence type="ECO:0000256" key="4">
    <source>
        <dbReference type="ARBA" id="ARBA00022553"/>
    </source>
</evidence>
<dbReference type="Gene3D" id="1.10.220.10">
    <property type="entry name" value="Annexin"/>
    <property type="match status" value="4"/>
</dbReference>
<evidence type="ECO:0000256" key="12">
    <source>
        <dbReference type="ARBA" id="ARBA00059330"/>
    </source>
</evidence>
<evidence type="ECO:0000256" key="8">
    <source>
        <dbReference type="ARBA" id="ARBA00023216"/>
    </source>
</evidence>
<organism evidence="15 16">
    <name type="scientific">Crassostrea virginica</name>
    <name type="common">Eastern oyster</name>
    <dbReference type="NCBI Taxonomy" id="6565"/>
    <lineage>
        <taxon>Eukaryota</taxon>
        <taxon>Metazoa</taxon>
        <taxon>Spiralia</taxon>
        <taxon>Lophotrochozoa</taxon>
        <taxon>Mollusca</taxon>
        <taxon>Bivalvia</taxon>
        <taxon>Autobranchia</taxon>
        <taxon>Pteriomorphia</taxon>
        <taxon>Ostreida</taxon>
        <taxon>Ostreoidea</taxon>
        <taxon>Ostreidae</taxon>
        <taxon>Crassostrea</taxon>
    </lineage>
</organism>
<name>A0A8B8CPF2_CRAVI</name>
<comment type="similarity">
    <text evidence="3 14">Belongs to the annexin family.</text>
</comment>
<dbReference type="KEGG" id="cvn:111120559"/>
<dbReference type="Proteomes" id="UP000694844">
    <property type="component" value="Chromosome 2"/>
</dbReference>
<keyword evidence="10" id="KW-0968">Cytoplasmic vesicle</keyword>
<dbReference type="FunFam" id="1.10.220.10:FF:000001">
    <property type="entry name" value="Annexin"/>
    <property type="match status" value="1"/>
</dbReference>
<evidence type="ECO:0000313" key="16">
    <source>
        <dbReference type="RefSeq" id="XP_022317069.1"/>
    </source>
</evidence>
<comment type="function">
    <text evidence="12">Involved in reproduction of the worm. Involved in host-parasite interaction. Delivered into the host cell by means of parasite exosomes. Binds to acidic phospholipid membranes in a calcium-dependent manner in vitro. Causes aggregation of liposomes in the presence of calcium, but not in its absence. Likely to promote membrane fusion. May provide structural integrity within the tegument.</text>
</comment>
<dbReference type="SUPFAM" id="SSF47874">
    <property type="entry name" value="Annexin"/>
    <property type="match status" value="1"/>
</dbReference>
<dbReference type="PANTHER" id="PTHR10502:SF102">
    <property type="entry name" value="ANNEXIN B11"/>
    <property type="match status" value="1"/>
</dbReference>
<dbReference type="PROSITE" id="PS00223">
    <property type="entry name" value="ANNEXIN_1"/>
    <property type="match status" value="3"/>
</dbReference>
<dbReference type="InterPro" id="IPR037104">
    <property type="entry name" value="Annexin_sf"/>
</dbReference>
<comment type="subcellular location">
    <subcellularLocation>
        <location evidence="1">Host cell</location>
    </subcellularLocation>
    <subcellularLocation>
        <location evidence="2">Secreted</location>
        <location evidence="2">Extracellular exosome</location>
    </subcellularLocation>
    <subcellularLocation>
        <location evidence="13">Tegument</location>
    </subcellularLocation>
    <subcellularLocation>
        <location evidence="11">Zymogen granule membrane</location>
        <topology evidence="11">Peripheral membrane protein</topology>
    </subcellularLocation>
</comment>
<dbReference type="GeneID" id="111120559"/>
<dbReference type="RefSeq" id="XP_022317069.1">
    <property type="nucleotide sequence ID" value="XM_022461361.1"/>
</dbReference>
<evidence type="ECO:0000313" key="15">
    <source>
        <dbReference type="Proteomes" id="UP000694844"/>
    </source>
</evidence>
<evidence type="ECO:0000256" key="6">
    <source>
        <dbReference type="ARBA" id="ARBA00022837"/>
    </source>
</evidence>
<evidence type="ECO:0000256" key="1">
    <source>
        <dbReference type="ARBA" id="ARBA00004340"/>
    </source>
</evidence>
<evidence type="ECO:0000256" key="9">
    <source>
        <dbReference type="ARBA" id="ARBA00023302"/>
    </source>
</evidence>
<evidence type="ECO:0000256" key="10">
    <source>
        <dbReference type="ARBA" id="ARBA00023329"/>
    </source>
</evidence>
<evidence type="ECO:0000256" key="11">
    <source>
        <dbReference type="ARBA" id="ARBA00024321"/>
    </source>
</evidence>
<keyword evidence="8 14" id="KW-0041">Annexin</keyword>
<dbReference type="SMART" id="SM00335">
    <property type="entry name" value="ANX"/>
    <property type="match status" value="4"/>
</dbReference>
<dbReference type="GO" id="GO:0043657">
    <property type="term" value="C:host cell"/>
    <property type="evidence" value="ECO:0007669"/>
    <property type="project" value="UniProtKB-SubCell"/>
</dbReference>
<comment type="domain">
    <text evidence="14">A pair of annexin repeats may form one binding site for calcium and phospholipid.</text>
</comment>
<dbReference type="Pfam" id="PF00191">
    <property type="entry name" value="Annexin"/>
    <property type="match status" value="4"/>
</dbReference>
<dbReference type="GO" id="GO:0005886">
    <property type="term" value="C:plasma membrane"/>
    <property type="evidence" value="ECO:0007669"/>
    <property type="project" value="TreeGrafter"/>
</dbReference>
<evidence type="ECO:0000256" key="3">
    <source>
        <dbReference type="ARBA" id="ARBA00007831"/>
    </source>
</evidence>
<dbReference type="GO" id="GO:0001786">
    <property type="term" value="F:phosphatidylserine binding"/>
    <property type="evidence" value="ECO:0007669"/>
    <property type="project" value="TreeGrafter"/>
</dbReference>
<gene>
    <name evidence="16" type="primary">LOC111120559</name>
</gene>
<accession>A0A8B8CPF2</accession>
<evidence type="ECO:0000256" key="2">
    <source>
        <dbReference type="ARBA" id="ARBA00004550"/>
    </source>
</evidence>
<dbReference type="FunFam" id="1.10.220.10:FF:000002">
    <property type="entry name" value="Annexin"/>
    <property type="match status" value="1"/>
</dbReference>
<dbReference type="GO" id="GO:0005576">
    <property type="term" value="C:extracellular region"/>
    <property type="evidence" value="ECO:0007669"/>
    <property type="project" value="UniProtKB-SubCell"/>
</dbReference>
<protein>
    <recommendedName>
        <fullName evidence="14">Annexin</fullName>
    </recommendedName>
</protein>
<dbReference type="PROSITE" id="PS51897">
    <property type="entry name" value="ANNEXIN_2"/>
    <property type="match status" value="4"/>
</dbReference>
<dbReference type="GO" id="GO:0005634">
    <property type="term" value="C:nucleus"/>
    <property type="evidence" value="ECO:0007669"/>
    <property type="project" value="TreeGrafter"/>
</dbReference>
<keyword evidence="15" id="KW-1185">Reference proteome</keyword>
<dbReference type="PANTHER" id="PTHR10502">
    <property type="entry name" value="ANNEXIN"/>
    <property type="match status" value="1"/>
</dbReference>
<dbReference type="InterPro" id="IPR001464">
    <property type="entry name" value="Annexin"/>
</dbReference>
<dbReference type="InterPro" id="IPR018502">
    <property type="entry name" value="Annexin_repeat"/>
</dbReference>
<keyword evidence="5 14" id="KW-0677">Repeat</keyword>
<evidence type="ECO:0000256" key="7">
    <source>
        <dbReference type="ARBA" id="ARBA00022990"/>
    </source>
</evidence>
<keyword evidence="7" id="KW-0007">Acetylation</keyword>
<dbReference type="InterPro" id="IPR002391">
    <property type="entry name" value="ANX4"/>
</dbReference>
<dbReference type="FunFam" id="1.10.220.10:FF:000004">
    <property type="entry name" value="Annexin"/>
    <property type="match status" value="1"/>
</dbReference>
<proteinExistence type="inferred from homology"/>
<dbReference type="GO" id="GO:0042589">
    <property type="term" value="C:zymogen granule membrane"/>
    <property type="evidence" value="ECO:0007669"/>
    <property type="project" value="UniProtKB-SubCell"/>
</dbReference>
<dbReference type="GO" id="GO:0005509">
    <property type="term" value="F:calcium ion binding"/>
    <property type="evidence" value="ECO:0007669"/>
    <property type="project" value="InterPro"/>
</dbReference>
<evidence type="ECO:0000256" key="14">
    <source>
        <dbReference type="RuleBase" id="RU003540"/>
    </source>
</evidence>
<dbReference type="FunFam" id="1.10.220.10:FF:000003">
    <property type="entry name" value="Annexin"/>
    <property type="match status" value="1"/>
</dbReference>
<dbReference type="AlphaFoldDB" id="A0A8B8CPF2"/>
<dbReference type="PRINTS" id="PR00196">
    <property type="entry name" value="ANNEXIN"/>
</dbReference>
<dbReference type="InterPro" id="IPR018252">
    <property type="entry name" value="Annexin_repeat_CS"/>
</dbReference>
<evidence type="ECO:0000256" key="13">
    <source>
        <dbReference type="ARBA" id="ARBA00060393"/>
    </source>
</evidence>
<evidence type="ECO:0000256" key="5">
    <source>
        <dbReference type="ARBA" id="ARBA00022737"/>
    </source>
</evidence>
<reference evidence="16" key="1">
    <citation type="submission" date="2025-08" db="UniProtKB">
        <authorList>
            <consortium name="RefSeq"/>
        </authorList>
    </citation>
    <scope>IDENTIFICATION</scope>
    <source>
        <tissue evidence="16">Whole sample</tissue>
    </source>
</reference>
<keyword evidence="4" id="KW-0597">Phosphoprotein</keyword>
<keyword evidence="6 14" id="KW-0106">Calcium</keyword>
<dbReference type="PRINTS" id="PR00200">
    <property type="entry name" value="ANNEXINIV"/>
</dbReference>
<sequence length="327" mass="37084">MFDICKMEVQEEPTLRPAKNFSAENDANILRKAMKGFGTDEKAIIDVLAYRSCSQRQQIKSMFKTMFGKDLIKDLKSELGGKFEDVVLGLMMSESEYDAYELKRAMKGLGTDEDAMIEILCSRTNQQIKDINDTYKRMYGKKLEEDIISDTSGHFKRLMVSLASGGRMENQSVDMKKAQDDAQKLYQAGEKRLGTDESTFNSLLASQSYEQLRAVFDAYHKISGKDIEQAIKSEMSGNLEIGMVAIVCVVRNRPGYFARKLYHSMKGLGTDDKTLIRIIVTRAEVDMVQIKQEFQKQFGKSLEDFIRDDTSGDYRKVLLALVSQGGY</sequence>
<dbReference type="OrthoDB" id="37886at2759"/>
<keyword evidence="9 14" id="KW-0111">Calcium/phospholipid-binding</keyword>